<organism evidence="3">
    <name type="scientific">freshwater metagenome</name>
    <dbReference type="NCBI Taxonomy" id="449393"/>
    <lineage>
        <taxon>unclassified sequences</taxon>
        <taxon>metagenomes</taxon>
        <taxon>ecological metagenomes</taxon>
    </lineage>
</organism>
<dbReference type="PANTHER" id="PTHR42879:SF2">
    <property type="entry name" value="3-OXOACYL-[ACYL-CARRIER-PROTEIN] REDUCTASE FABG"/>
    <property type="match status" value="1"/>
</dbReference>
<evidence type="ECO:0000256" key="1">
    <source>
        <dbReference type="ARBA" id="ARBA00006484"/>
    </source>
</evidence>
<evidence type="ECO:0000313" key="3">
    <source>
        <dbReference type="EMBL" id="CAB5001958.1"/>
    </source>
</evidence>
<sequence>MVDLGIKNKIALVTGASKGIGRGIAVGLANEGAKMLLVARSAVELESLRQEISINGADHHCFVIDLMSANGPASLIAEINEKGLNPEIIVHNLGGSLGISNIFASTEDWQRVWRLNVGIGHELNCEFVPAMIKNNWGRIVHLSTLSTTTYSGNAPYVSAKCALDGYIKTLSRQVAKHNVIVSAVAPGAIYTEGRYFAKLRNEDPAMLQKYLDENLPTGRLGEPQDIAPAVALLCSEQASFMAGSIVAIDGAGK</sequence>
<dbReference type="EMBL" id="CAFBOV010000168">
    <property type="protein sequence ID" value="CAB5001958.1"/>
    <property type="molecule type" value="Genomic_DNA"/>
</dbReference>
<gene>
    <name evidence="2" type="ORF">UFOPK3026_00582</name>
    <name evidence="3" type="ORF">UFOPK4020_00873</name>
</gene>
<proteinExistence type="inferred from homology"/>
<dbReference type="InterPro" id="IPR002347">
    <property type="entry name" value="SDR_fam"/>
</dbReference>
<dbReference type="CDD" id="cd05233">
    <property type="entry name" value="SDR_c"/>
    <property type="match status" value="1"/>
</dbReference>
<dbReference type="EMBL" id="CAFAAP010000070">
    <property type="protein sequence ID" value="CAB4801521.1"/>
    <property type="molecule type" value="Genomic_DNA"/>
</dbReference>
<dbReference type="AlphaFoldDB" id="A0A6J7PA89"/>
<protein>
    <submittedName>
        <fullName evidence="3">Unannotated protein</fullName>
    </submittedName>
</protein>
<evidence type="ECO:0000313" key="2">
    <source>
        <dbReference type="EMBL" id="CAB4801521.1"/>
    </source>
</evidence>
<reference evidence="3" key="1">
    <citation type="submission" date="2020-05" db="EMBL/GenBank/DDBJ databases">
        <authorList>
            <person name="Chiriac C."/>
            <person name="Salcher M."/>
            <person name="Ghai R."/>
            <person name="Kavagutti S V."/>
        </authorList>
    </citation>
    <scope>NUCLEOTIDE SEQUENCE</scope>
</reference>
<accession>A0A6J7PA89</accession>
<dbReference type="PRINTS" id="PR00081">
    <property type="entry name" value="GDHRDH"/>
</dbReference>
<dbReference type="InterPro" id="IPR036291">
    <property type="entry name" value="NAD(P)-bd_dom_sf"/>
</dbReference>
<dbReference type="InterPro" id="IPR050259">
    <property type="entry name" value="SDR"/>
</dbReference>
<dbReference type="Gene3D" id="3.40.50.720">
    <property type="entry name" value="NAD(P)-binding Rossmann-like Domain"/>
    <property type="match status" value="1"/>
</dbReference>
<dbReference type="PANTHER" id="PTHR42879">
    <property type="entry name" value="3-OXOACYL-(ACYL-CARRIER-PROTEIN) REDUCTASE"/>
    <property type="match status" value="1"/>
</dbReference>
<dbReference type="Pfam" id="PF13561">
    <property type="entry name" value="adh_short_C2"/>
    <property type="match status" value="1"/>
</dbReference>
<name>A0A6J7PA89_9ZZZZ</name>
<dbReference type="SUPFAM" id="SSF51735">
    <property type="entry name" value="NAD(P)-binding Rossmann-fold domains"/>
    <property type="match status" value="1"/>
</dbReference>
<comment type="similarity">
    <text evidence="1">Belongs to the short-chain dehydrogenases/reductases (SDR) family.</text>
</comment>